<organism evidence="1 2">
    <name type="scientific">Aspergillus kawachii</name>
    <name type="common">White koji mold</name>
    <name type="synonym">Aspergillus awamori var. kawachi</name>
    <dbReference type="NCBI Taxonomy" id="1069201"/>
    <lineage>
        <taxon>Eukaryota</taxon>
        <taxon>Fungi</taxon>
        <taxon>Dikarya</taxon>
        <taxon>Ascomycota</taxon>
        <taxon>Pezizomycotina</taxon>
        <taxon>Eurotiomycetes</taxon>
        <taxon>Eurotiomycetidae</taxon>
        <taxon>Eurotiales</taxon>
        <taxon>Aspergillaceae</taxon>
        <taxon>Aspergillus</taxon>
        <taxon>Aspergillus subgen. Circumdati</taxon>
    </lineage>
</organism>
<accession>A0A7R7WC60</accession>
<dbReference type="Proteomes" id="UP000661280">
    <property type="component" value="Chromosome 5"/>
</dbReference>
<keyword evidence="2" id="KW-1185">Reference proteome</keyword>
<reference evidence="1" key="1">
    <citation type="submission" date="2021-01" db="EMBL/GenBank/DDBJ databases">
        <authorList>
            <consortium name="Aspergillus luchuensis mut. kawachii IFO 4304 genome sequencing consortium"/>
            <person name="Kazuki M."/>
            <person name="Futagami T."/>
        </authorList>
    </citation>
    <scope>NUCLEOTIDE SEQUENCE</scope>
    <source>
        <strain evidence="1">IFO 4308</strain>
    </source>
</reference>
<dbReference type="OrthoDB" id="5384804at2759"/>
<dbReference type="GeneID" id="64961578"/>
<dbReference type="EMBL" id="AP024429">
    <property type="protein sequence ID" value="BCS00257.1"/>
    <property type="molecule type" value="Genomic_DNA"/>
</dbReference>
<gene>
    <name evidence="1" type="ORF">AKAW2_50598S</name>
</gene>
<dbReference type="AlphaFoldDB" id="A0A7R7WC60"/>
<evidence type="ECO:0000313" key="2">
    <source>
        <dbReference type="Proteomes" id="UP000661280"/>
    </source>
</evidence>
<sequence>MSSVRNDRYIQLWQLWVDNPYRTLREKLDLIEVVDFIWGYLGRNIFKGRFGDLSDWVSWAELQQFTATETPDSAWALFIARVFQELRPPHIIELLLSAWDSDRVWGIDRSAYLRQLGFLVEPESVEEDDDGHTPDTQFSLNALDEDVINSFIDMVGSEDSDICEKQWGTYEDTQWQTDMKGGVLSCELTSQQLFEVIMLSNGLSGRT</sequence>
<proteinExistence type="predicted"/>
<reference evidence="1" key="2">
    <citation type="submission" date="2021-02" db="EMBL/GenBank/DDBJ databases">
        <title>Aspergillus luchuensis mut. kawachii IFO 4304 genome sequence.</title>
        <authorList>
            <person name="Mori K."/>
            <person name="Kadooka C."/>
            <person name="Goto M."/>
            <person name="Futagami T."/>
        </authorList>
    </citation>
    <scope>NUCLEOTIDE SEQUENCE</scope>
    <source>
        <strain evidence="1">IFO 4308</strain>
    </source>
</reference>
<dbReference type="RefSeq" id="XP_041544019.1">
    <property type="nucleotide sequence ID" value="XM_041690433.1"/>
</dbReference>
<dbReference type="KEGG" id="aluc:AKAW2_50598S"/>
<name>A0A7R7WC60_ASPKA</name>
<evidence type="ECO:0000313" key="1">
    <source>
        <dbReference type="EMBL" id="BCS00257.1"/>
    </source>
</evidence>
<protein>
    <submittedName>
        <fullName evidence="1">Uncharacterized protein</fullName>
    </submittedName>
</protein>